<proteinExistence type="predicted"/>
<evidence type="ECO:0000256" key="1">
    <source>
        <dbReference type="SAM" id="MobiDB-lite"/>
    </source>
</evidence>
<protein>
    <submittedName>
        <fullName evidence="3">Uncharacterized protein</fullName>
    </submittedName>
</protein>
<feature type="transmembrane region" description="Helical" evidence="2">
    <location>
        <begin position="146"/>
        <end position="177"/>
    </location>
</feature>
<sequence length="329" mass="34985">MRQRKGKLLQSNNCTKQSRSQTLAASEASVHDPSIPPEHQHGHLSIGPEEVGLHVGIVAQARSSPTLDTVRPHDGSDCSTVEVPARVPEVPRINGLVDDPGPSSCESPLDPLSSGPASDGYDSIGLDFVDDADFNSEALGYSAARVVLGVAVLHCLTCLWSMLTMGIWMIPVFWLLLLEWVVLLPGSPTAAADYAGSNSLDPAGVGVDCVWSECGGGVSVDAVAEMVFPSLCEERWMQAFGRHFGKFGCPCSWQILEGCGCIRCSCSLADDGVLISSGMSKLGLLMLYWLMYGTCWQYAGLLGAGCMLLMLKLLRLLAVGAVVAEAEKL</sequence>
<keyword evidence="4" id="KW-1185">Reference proteome</keyword>
<comment type="caution">
    <text evidence="3">The sequence shown here is derived from an EMBL/GenBank/DDBJ whole genome shotgun (WGS) entry which is preliminary data.</text>
</comment>
<evidence type="ECO:0000256" key="2">
    <source>
        <dbReference type="SAM" id="Phobius"/>
    </source>
</evidence>
<feature type="region of interest" description="Disordered" evidence="1">
    <location>
        <begin position="92"/>
        <end position="112"/>
    </location>
</feature>
<feature type="compositionally biased region" description="Polar residues" evidence="1">
    <location>
        <begin position="9"/>
        <end position="24"/>
    </location>
</feature>
<reference evidence="3" key="1">
    <citation type="submission" date="2023-05" db="EMBL/GenBank/DDBJ databases">
        <title>Nepenthes gracilis genome sequencing.</title>
        <authorList>
            <person name="Fukushima K."/>
        </authorList>
    </citation>
    <scope>NUCLEOTIDE SEQUENCE</scope>
    <source>
        <strain evidence="3">SING2019-196</strain>
    </source>
</reference>
<keyword evidence="2" id="KW-0472">Membrane</keyword>
<dbReference type="AlphaFoldDB" id="A0AAD3Y5D9"/>
<evidence type="ECO:0000313" key="4">
    <source>
        <dbReference type="Proteomes" id="UP001279734"/>
    </source>
</evidence>
<dbReference type="Proteomes" id="UP001279734">
    <property type="component" value="Unassembled WGS sequence"/>
</dbReference>
<name>A0AAD3Y5D9_NEPGR</name>
<accession>A0AAD3Y5D9</accession>
<keyword evidence="2" id="KW-1133">Transmembrane helix</keyword>
<evidence type="ECO:0000313" key="3">
    <source>
        <dbReference type="EMBL" id="GMH29908.1"/>
    </source>
</evidence>
<organism evidence="3 4">
    <name type="scientific">Nepenthes gracilis</name>
    <name type="common">Slender pitcher plant</name>
    <dbReference type="NCBI Taxonomy" id="150966"/>
    <lineage>
        <taxon>Eukaryota</taxon>
        <taxon>Viridiplantae</taxon>
        <taxon>Streptophyta</taxon>
        <taxon>Embryophyta</taxon>
        <taxon>Tracheophyta</taxon>
        <taxon>Spermatophyta</taxon>
        <taxon>Magnoliopsida</taxon>
        <taxon>eudicotyledons</taxon>
        <taxon>Gunneridae</taxon>
        <taxon>Pentapetalae</taxon>
        <taxon>Caryophyllales</taxon>
        <taxon>Nepenthaceae</taxon>
        <taxon>Nepenthes</taxon>
    </lineage>
</organism>
<gene>
    <name evidence="3" type="ORF">Nepgr_031751</name>
</gene>
<feature type="region of interest" description="Disordered" evidence="1">
    <location>
        <begin position="1"/>
        <end position="45"/>
    </location>
</feature>
<keyword evidence="2" id="KW-0812">Transmembrane</keyword>
<dbReference type="EMBL" id="BSYO01000037">
    <property type="protein sequence ID" value="GMH29908.1"/>
    <property type="molecule type" value="Genomic_DNA"/>
</dbReference>
<feature type="transmembrane region" description="Helical" evidence="2">
    <location>
        <begin position="286"/>
        <end position="311"/>
    </location>
</feature>